<accession>I7GIV2</accession>
<name>I7GIV2_MACFA</name>
<evidence type="ECO:0000313" key="1">
    <source>
        <dbReference type="EMBL" id="BAE90568.1"/>
    </source>
</evidence>
<sequence>MTHSAGIWWSSVQFRSAISKRLQVIHKLSKSVSIY</sequence>
<protein>
    <submittedName>
        <fullName evidence="1">Macaca fascicularis brain cDNA clone: QflA-22870, similar to human tropomyosin 4 (TPM4), mRNA, RefSeq: NM_003290.1</fullName>
    </submittedName>
</protein>
<organism evidence="1">
    <name type="scientific">Macaca fascicularis</name>
    <name type="common">Crab-eating macaque</name>
    <name type="synonym">Cynomolgus monkey</name>
    <dbReference type="NCBI Taxonomy" id="9541"/>
    <lineage>
        <taxon>Eukaryota</taxon>
        <taxon>Metazoa</taxon>
        <taxon>Chordata</taxon>
        <taxon>Craniata</taxon>
        <taxon>Vertebrata</taxon>
        <taxon>Euteleostomi</taxon>
        <taxon>Mammalia</taxon>
        <taxon>Eutheria</taxon>
        <taxon>Euarchontoglires</taxon>
        <taxon>Primates</taxon>
        <taxon>Haplorrhini</taxon>
        <taxon>Catarrhini</taxon>
        <taxon>Cercopithecidae</taxon>
        <taxon>Cercopithecinae</taxon>
        <taxon>Macaca</taxon>
    </lineage>
</organism>
<dbReference type="EMBL" id="AB173506">
    <property type="protein sequence ID" value="BAE90568.1"/>
    <property type="molecule type" value="mRNA"/>
</dbReference>
<proteinExistence type="evidence at transcript level"/>
<reference evidence="1" key="1">
    <citation type="journal article" date="2007" name="PLoS Biol.">
        <title>Rate of evolution in brain-expressed genes in humans and other primates.</title>
        <authorList>
            <person name="Wang H.-Y."/>
            <person name="Chien H.-C."/>
            <person name="Osada N."/>
            <person name="Hashimoto K."/>
            <person name="Sugano S."/>
            <person name="Gojobori T."/>
            <person name="Chou C.-K."/>
            <person name="Tsai S.-F."/>
            <person name="Wu C.-I."/>
            <person name="Shen C.-K.J."/>
        </authorList>
    </citation>
    <scope>NUCLEOTIDE SEQUENCE</scope>
</reference>
<dbReference type="AlphaFoldDB" id="I7GIV2"/>